<feature type="compositionally biased region" description="Basic and acidic residues" evidence="11">
    <location>
        <begin position="459"/>
        <end position="496"/>
    </location>
</feature>
<evidence type="ECO:0000256" key="5">
    <source>
        <dbReference type="ARBA" id="ARBA00022832"/>
    </source>
</evidence>
<evidence type="ECO:0000256" key="10">
    <source>
        <dbReference type="RuleBase" id="RU361115"/>
    </source>
</evidence>
<feature type="compositionally biased region" description="Low complexity" evidence="11">
    <location>
        <begin position="670"/>
        <end position="692"/>
    </location>
</feature>
<dbReference type="Proteomes" id="UP000803884">
    <property type="component" value="Unassembled WGS sequence"/>
</dbReference>
<keyword evidence="9 10" id="KW-0275">Fatty acid biosynthesis</keyword>
<feature type="transmembrane region" description="Helical" evidence="10">
    <location>
        <begin position="55"/>
        <end position="73"/>
    </location>
</feature>
<dbReference type="GO" id="GO:0019367">
    <property type="term" value="P:fatty acid elongation, saturated fatty acid"/>
    <property type="evidence" value="ECO:0007669"/>
    <property type="project" value="TreeGrafter"/>
</dbReference>
<feature type="compositionally biased region" description="Low complexity" evidence="11">
    <location>
        <begin position="610"/>
        <end position="619"/>
    </location>
</feature>
<dbReference type="RefSeq" id="XP_069230871.1">
    <property type="nucleotide sequence ID" value="XM_069372230.1"/>
</dbReference>
<keyword evidence="2 10" id="KW-0444">Lipid biosynthesis</keyword>
<feature type="transmembrane region" description="Helical" evidence="10">
    <location>
        <begin position="415"/>
        <end position="436"/>
    </location>
</feature>
<dbReference type="GO" id="GO:0005789">
    <property type="term" value="C:endoplasmic reticulum membrane"/>
    <property type="evidence" value="ECO:0007669"/>
    <property type="project" value="TreeGrafter"/>
</dbReference>
<reference evidence="12 13" key="1">
    <citation type="journal article" date="2020" name="Microbiol. Resour. Announc.">
        <title>Draft Genome Sequence of a Cladosporium Species Isolated from the Mesophotic Ascidian Didemnum maculosum.</title>
        <authorList>
            <person name="Gioti A."/>
            <person name="Siaperas R."/>
            <person name="Nikolaivits E."/>
            <person name="Le Goff G."/>
            <person name="Ouazzani J."/>
            <person name="Kotoulas G."/>
            <person name="Topakas E."/>
        </authorList>
    </citation>
    <scope>NUCLEOTIDE SEQUENCE [LARGE SCALE GENOMIC DNA]</scope>
    <source>
        <strain evidence="12 13">TM138-S3</strain>
    </source>
</reference>
<dbReference type="GO" id="GO:0034625">
    <property type="term" value="P:fatty acid elongation, monounsaturated fatty acid"/>
    <property type="evidence" value="ECO:0007669"/>
    <property type="project" value="TreeGrafter"/>
</dbReference>
<evidence type="ECO:0000256" key="2">
    <source>
        <dbReference type="ARBA" id="ARBA00022516"/>
    </source>
</evidence>
<evidence type="ECO:0000256" key="4">
    <source>
        <dbReference type="ARBA" id="ARBA00022692"/>
    </source>
</evidence>
<dbReference type="InterPro" id="IPR002076">
    <property type="entry name" value="ELO_fam"/>
</dbReference>
<sequence length="720" mass="78896">MSGPQVYFSLPPSDLFTFPPAALPQALPPPVRERTFRAPFGIAPWLFNLAMRPEVPFLFASTYIATVFALNAWNRSRGNKPWWIARQSFFKPFVVLHNVALAIYSFATFLAMFRAFVHTWPGWDNANGLAGVADSLCKIHGPRGLGDAVTYNTTINIWESKNALIHMSPNGNPDPTDVGRLWNEGLAFWGWIFYLSKFYEVLDTFIIVAKGKRSATLQTYHHAGAMLCMWAGIRYMSPPIWMFVFINSFIHALMYTYFTLAAINVKVPKSAKRALTTMQIAQFLFGASYAALHLFVQYDIPIATPYKVLAAVSTAASSASSAVASATSEVSKVIESPAATASIGALIKKYLLRAAGEEGVAERVGIPHDNKPVAQHIEERIEQIAERAAPGPIYETRWRTEWTKVNCIDTSGEAFAIYLNLFYLFPLTVLFARFFYKAYMKRTTRPRGASQTAKAIAQDARKAEDETEKAVEAAGKRAEDKVRNSGSKAQKETRDLVQELRDDVKKVKEGKWEGRRVSQAIESFEQKVSKAAESVGDVASAASTPKKNSPKKKNKNKNKQTVGGEESEASTPSKNESDVKDELAPKVELKPEDSEAAEPSDKENQPPSTPSKKPSQQKTEQPGTEGGLFSPFTDDEKPAAETEKVPAEDEPAGKQDANLAESEPTRPAPEDAAAGAAEPDSPSSATTSQSASFIDYADAVKSGELPEDADAPADASEPQK</sequence>
<dbReference type="GO" id="GO:0034626">
    <property type="term" value="P:fatty acid elongation, polyunsaturated fatty acid"/>
    <property type="evidence" value="ECO:0007669"/>
    <property type="project" value="TreeGrafter"/>
</dbReference>
<dbReference type="Pfam" id="PF01151">
    <property type="entry name" value="ELO"/>
    <property type="match status" value="1"/>
</dbReference>
<proteinExistence type="inferred from homology"/>
<dbReference type="PANTHER" id="PTHR11157:SF169">
    <property type="entry name" value="ELONGATION OF FATTY ACIDS PROTEIN"/>
    <property type="match status" value="1"/>
</dbReference>
<keyword evidence="7 10" id="KW-0443">Lipid metabolism</keyword>
<keyword evidence="8 10" id="KW-0472">Membrane</keyword>
<dbReference type="EMBL" id="JAAQHG020000009">
    <property type="protein sequence ID" value="KAL1587766.1"/>
    <property type="molecule type" value="Genomic_DNA"/>
</dbReference>
<dbReference type="EC" id="2.3.1.-" evidence="10"/>
<keyword evidence="6 10" id="KW-1133">Transmembrane helix</keyword>
<dbReference type="GeneID" id="96005068"/>
<evidence type="ECO:0000256" key="1">
    <source>
        <dbReference type="ARBA" id="ARBA00004141"/>
    </source>
</evidence>
<dbReference type="GO" id="GO:0042761">
    <property type="term" value="P:very long-chain fatty acid biosynthetic process"/>
    <property type="evidence" value="ECO:0007669"/>
    <property type="project" value="TreeGrafter"/>
</dbReference>
<evidence type="ECO:0000313" key="13">
    <source>
        <dbReference type="Proteomes" id="UP000803884"/>
    </source>
</evidence>
<dbReference type="PANTHER" id="PTHR11157">
    <property type="entry name" value="FATTY ACID ACYL TRANSFERASE-RELATED"/>
    <property type="match status" value="1"/>
</dbReference>
<keyword evidence="5 10" id="KW-0276">Fatty acid metabolism</keyword>
<dbReference type="GO" id="GO:0030148">
    <property type="term" value="P:sphingolipid biosynthetic process"/>
    <property type="evidence" value="ECO:0007669"/>
    <property type="project" value="TreeGrafter"/>
</dbReference>
<keyword evidence="4 10" id="KW-0812">Transmembrane</keyword>
<evidence type="ECO:0000256" key="7">
    <source>
        <dbReference type="ARBA" id="ARBA00023098"/>
    </source>
</evidence>
<feature type="region of interest" description="Disordered" evidence="11">
    <location>
        <begin position="534"/>
        <end position="720"/>
    </location>
</feature>
<organism evidence="12 13">
    <name type="scientific">Cladosporium halotolerans</name>
    <dbReference type="NCBI Taxonomy" id="1052096"/>
    <lineage>
        <taxon>Eukaryota</taxon>
        <taxon>Fungi</taxon>
        <taxon>Dikarya</taxon>
        <taxon>Ascomycota</taxon>
        <taxon>Pezizomycotina</taxon>
        <taxon>Dothideomycetes</taxon>
        <taxon>Dothideomycetidae</taxon>
        <taxon>Cladosporiales</taxon>
        <taxon>Cladosporiaceae</taxon>
        <taxon>Cladosporium</taxon>
    </lineage>
</organism>
<accession>A0AB34KW47</accession>
<feature type="transmembrane region" description="Helical" evidence="10">
    <location>
        <begin position="188"/>
        <end position="208"/>
    </location>
</feature>
<feature type="transmembrane region" description="Helical" evidence="10">
    <location>
        <begin position="94"/>
        <end position="117"/>
    </location>
</feature>
<dbReference type="GO" id="GO:0009922">
    <property type="term" value="F:fatty acid elongase activity"/>
    <property type="evidence" value="ECO:0007669"/>
    <property type="project" value="InterPro"/>
</dbReference>
<evidence type="ECO:0000256" key="9">
    <source>
        <dbReference type="ARBA" id="ARBA00023160"/>
    </source>
</evidence>
<evidence type="ECO:0000256" key="11">
    <source>
        <dbReference type="SAM" id="MobiDB-lite"/>
    </source>
</evidence>
<comment type="subcellular location">
    <subcellularLocation>
        <location evidence="1">Membrane</location>
        <topology evidence="1">Multi-pass membrane protein</topology>
    </subcellularLocation>
</comment>
<evidence type="ECO:0000256" key="3">
    <source>
        <dbReference type="ARBA" id="ARBA00022679"/>
    </source>
</evidence>
<dbReference type="AlphaFoldDB" id="A0AB34KW47"/>
<keyword evidence="3 10" id="KW-0808">Transferase</keyword>
<feature type="compositionally biased region" description="Basic and acidic residues" evidence="11">
    <location>
        <begin position="575"/>
        <end position="604"/>
    </location>
</feature>
<evidence type="ECO:0000256" key="8">
    <source>
        <dbReference type="ARBA" id="ARBA00023136"/>
    </source>
</evidence>
<feature type="compositionally biased region" description="Basic residues" evidence="11">
    <location>
        <begin position="548"/>
        <end position="558"/>
    </location>
</feature>
<feature type="region of interest" description="Disordered" evidence="11">
    <location>
        <begin position="447"/>
        <end position="496"/>
    </location>
</feature>
<keyword evidence="13" id="KW-1185">Reference proteome</keyword>
<protein>
    <recommendedName>
        <fullName evidence="10">Elongation of fatty acids protein</fullName>
        <ecNumber evidence="10">2.3.1.-</ecNumber>
    </recommendedName>
</protein>
<feature type="transmembrane region" description="Helical" evidence="10">
    <location>
        <begin position="243"/>
        <end position="263"/>
    </location>
</feature>
<gene>
    <name evidence="12" type="ORF">WHR41_03624</name>
</gene>
<evidence type="ECO:0000313" key="12">
    <source>
        <dbReference type="EMBL" id="KAL1587766.1"/>
    </source>
</evidence>
<comment type="caution">
    <text evidence="12">The sequence shown here is derived from an EMBL/GenBank/DDBJ whole genome shotgun (WGS) entry which is preliminary data.</text>
</comment>
<name>A0AB34KW47_9PEZI</name>
<comment type="similarity">
    <text evidence="10">Belongs to the ELO family.</text>
</comment>
<comment type="catalytic activity">
    <reaction evidence="10">
        <text>an acyl-CoA + malonyl-CoA + H(+) = a 3-oxoacyl-CoA + CO2 + CoA</text>
        <dbReference type="Rhea" id="RHEA:50252"/>
        <dbReference type="ChEBI" id="CHEBI:15378"/>
        <dbReference type="ChEBI" id="CHEBI:16526"/>
        <dbReference type="ChEBI" id="CHEBI:57287"/>
        <dbReference type="ChEBI" id="CHEBI:57384"/>
        <dbReference type="ChEBI" id="CHEBI:58342"/>
        <dbReference type="ChEBI" id="CHEBI:90726"/>
    </reaction>
    <physiologicalReaction direction="left-to-right" evidence="10">
        <dbReference type="Rhea" id="RHEA:50253"/>
    </physiologicalReaction>
</comment>
<evidence type="ECO:0000256" key="6">
    <source>
        <dbReference type="ARBA" id="ARBA00022989"/>
    </source>
</evidence>
<feature type="transmembrane region" description="Helical" evidence="10">
    <location>
        <begin position="275"/>
        <end position="296"/>
    </location>
</feature>
<feature type="compositionally biased region" description="Basic and acidic residues" evidence="11">
    <location>
        <begin position="634"/>
        <end position="653"/>
    </location>
</feature>